<reference evidence="4 6" key="1">
    <citation type="submission" date="2018-04" db="EMBL/GenBank/DDBJ databases">
        <title>Subsurface microbial communities from deep shales in Ohio and West Virginia, USA.</title>
        <authorList>
            <person name="Wrighton K."/>
        </authorList>
    </citation>
    <scope>NUCLEOTIDE SEQUENCE [LARGE SCALE GENOMIC DNA]</scope>
    <source>
        <strain evidence="5 7">MSL 7</strain>
        <strain evidence="4 6">WC1</strain>
    </source>
</reference>
<feature type="domain" description="Cytoskeleton protein RodZ-like C-terminal" evidence="3">
    <location>
        <begin position="314"/>
        <end position="381"/>
    </location>
</feature>
<dbReference type="AlphaFoldDB" id="A0A2T5RPI1"/>
<dbReference type="InterPro" id="IPR050400">
    <property type="entry name" value="Bact_Cytoskel_RodZ"/>
</dbReference>
<evidence type="ECO:0000256" key="1">
    <source>
        <dbReference type="SAM" id="MobiDB-lite"/>
    </source>
</evidence>
<feature type="region of interest" description="Disordered" evidence="1">
    <location>
        <begin position="251"/>
        <end position="296"/>
    </location>
</feature>
<dbReference type="EMBL" id="SNXX01000011">
    <property type="protein sequence ID" value="TDP94181.1"/>
    <property type="molecule type" value="Genomic_DNA"/>
</dbReference>
<keyword evidence="2" id="KW-0472">Membrane</keyword>
<evidence type="ECO:0000256" key="2">
    <source>
        <dbReference type="SAM" id="Phobius"/>
    </source>
</evidence>
<keyword evidence="2" id="KW-0812">Transmembrane</keyword>
<dbReference type="EMBL" id="QAXS01000004">
    <property type="protein sequence ID" value="PTW01700.1"/>
    <property type="molecule type" value="Genomic_DNA"/>
</dbReference>
<gene>
    <name evidence="5" type="ORF">C7957_11166</name>
    <name evidence="4" type="ORF">C8C76_10447</name>
</gene>
<dbReference type="PANTHER" id="PTHR34475:SF1">
    <property type="entry name" value="CYTOSKELETON PROTEIN RODZ"/>
    <property type="match status" value="1"/>
</dbReference>
<feature type="compositionally biased region" description="Low complexity" evidence="1">
    <location>
        <begin position="276"/>
        <end position="296"/>
    </location>
</feature>
<dbReference type="InterPro" id="IPR010982">
    <property type="entry name" value="Lambda_DNA-bd_dom_sf"/>
</dbReference>
<dbReference type="Pfam" id="PF13413">
    <property type="entry name" value="HTH_25"/>
    <property type="match status" value="1"/>
</dbReference>
<proteinExistence type="predicted"/>
<dbReference type="InterPro" id="IPR001387">
    <property type="entry name" value="Cro/C1-type_HTH"/>
</dbReference>
<evidence type="ECO:0000313" key="6">
    <source>
        <dbReference type="Proteomes" id="UP000244089"/>
    </source>
</evidence>
<dbReference type="Pfam" id="PF13464">
    <property type="entry name" value="RodZ_C"/>
    <property type="match status" value="1"/>
</dbReference>
<name>A0A2T5RPI1_9FIRM</name>
<sequence>MEEMELELGTLLKKARQEKGLSLDDIQEETKIRKKYLEAIEENNFDILPGNVYLKVFIKGYAREVDINYQALLENYPILNIKEEKESNLQKDYLNGTKVSSNNQKKNKKNPLKIIFIILLILFLGAAAVYTYQYVNNSEIRLLNQQNRTQENIEEESELLEVENNNGSASAAEEEDLEESAANSENESASELEIFNDDSFENELTDNLFDSFDSEVLTEENTEIIDQNNFQEMNGLNSQEQNQINEIIISEESDIEESEPKVETPADNEDADTGMEAESSAESSQTEAEIAEAENAVNSVEEAADADFDNTLAFSATDTVWVTVDLDGENVFSGILEDGDQREFEVDERLYIKIGNGNAITAEINGEIYGPWAGNGEIAEVEFINQDQEIRINNLRD</sequence>
<dbReference type="Proteomes" id="UP000244089">
    <property type="component" value="Unassembled WGS sequence"/>
</dbReference>
<dbReference type="OrthoDB" id="9797543at2"/>
<dbReference type="InterPro" id="IPR025194">
    <property type="entry name" value="RodZ-like_C"/>
</dbReference>
<organism evidence="4 6">
    <name type="scientific">Halanaerobium saccharolyticum</name>
    <dbReference type="NCBI Taxonomy" id="43595"/>
    <lineage>
        <taxon>Bacteria</taxon>
        <taxon>Bacillati</taxon>
        <taxon>Bacillota</taxon>
        <taxon>Clostridia</taxon>
        <taxon>Halanaerobiales</taxon>
        <taxon>Halanaerobiaceae</taxon>
        <taxon>Halanaerobium</taxon>
    </lineage>
</organism>
<dbReference type="PANTHER" id="PTHR34475">
    <property type="match status" value="1"/>
</dbReference>
<dbReference type="GO" id="GO:0003677">
    <property type="term" value="F:DNA binding"/>
    <property type="evidence" value="ECO:0007669"/>
    <property type="project" value="InterPro"/>
</dbReference>
<evidence type="ECO:0000313" key="4">
    <source>
        <dbReference type="EMBL" id="PTW01700.1"/>
    </source>
</evidence>
<evidence type="ECO:0000259" key="3">
    <source>
        <dbReference type="Pfam" id="PF13464"/>
    </source>
</evidence>
<accession>A0A2T5RPI1</accession>
<dbReference type="Gene3D" id="1.10.260.40">
    <property type="entry name" value="lambda repressor-like DNA-binding domains"/>
    <property type="match status" value="1"/>
</dbReference>
<feature type="compositionally biased region" description="Acidic residues" evidence="1">
    <location>
        <begin position="266"/>
        <end position="275"/>
    </location>
</feature>
<feature type="region of interest" description="Disordered" evidence="1">
    <location>
        <begin position="153"/>
        <end position="190"/>
    </location>
</feature>
<protein>
    <submittedName>
        <fullName evidence="4">Uncharacterized protein DUF4115</fullName>
    </submittedName>
</protein>
<dbReference type="CDD" id="cd00093">
    <property type="entry name" value="HTH_XRE"/>
    <property type="match status" value="1"/>
</dbReference>
<feature type="compositionally biased region" description="Low complexity" evidence="1">
    <location>
        <begin position="162"/>
        <end position="171"/>
    </location>
</feature>
<dbReference type="Proteomes" id="UP000295176">
    <property type="component" value="Unassembled WGS sequence"/>
</dbReference>
<evidence type="ECO:0000313" key="5">
    <source>
        <dbReference type="EMBL" id="TDP94181.1"/>
    </source>
</evidence>
<keyword evidence="2" id="KW-1133">Transmembrane helix</keyword>
<evidence type="ECO:0000313" key="7">
    <source>
        <dbReference type="Proteomes" id="UP000295176"/>
    </source>
</evidence>
<feature type="transmembrane region" description="Helical" evidence="2">
    <location>
        <begin position="114"/>
        <end position="135"/>
    </location>
</feature>
<comment type="caution">
    <text evidence="4">The sequence shown here is derived from an EMBL/GenBank/DDBJ whole genome shotgun (WGS) entry which is preliminary data.</text>
</comment>